<evidence type="ECO:0000256" key="7">
    <source>
        <dbReference type="ARBA" id="ARBA00023136"/>
    </source>
</evidence>
<proteinExistence type="predicted"/>
<dbReference type="InterPro" id="IPR044021">
    <property type="entry name" value="CrtO"/>
</dbReference>
<organism evidence="10">
    <name type="scientific">bioreactor metagenome</name>
    <dbReference type="NCBI Taxonomy" id="1076179"/>
    <lineage>
        <taxon>unclassified sequences</taxon>
        <taxon>metagenomes</taxon>
        <taxon>ecological metagenomes</taxon>
    </lineage>
</organism>
<comment type="caution">
    <text evidence="10">The sequence shown here is derived from an EMBL/GenBank/DDBJ whole genome shotgun (WGS) entry which is preliminary data.</text>
</comment>
<dbReference type="Pfam" id="PF18927">
    <property type="entry name" value="CrtO"/>
    <property type="match status" value="1"/>
</dbReference>
<keyword evidence="8" id="KW-0012">Acyltransferase</keyword>
<dbReference type="AlphaFoldDB" id="A0A644Y9L3"/>
<name>A0A644Y9L3_9ZZZZ</name>
<keyword evidence="3" id="KW-0808">Transferase</keyword>
<evidence type="ECO:0000313" key="10">
    <source>
        <dbReference type="EMBL" id="MPM24867.1"/>
    </source>
</evidence>
<accession>A0A644Y9L3</accession>
<keyword evidence="6 9" id="KW-1133">Transmembrane helix</keyword>
<evidence type="ECO:0000256" key="8">
    <source>
        <dbReference type="ARBA" id="ARBA00023315"/>
    </source>
</evidence>
<evidence type="ECO:0000256" key="5">
    <source>
        <dbReference type="ARBA" id="ARBA00022729"/>
    </source>
</evidence>
<evidence type="ECO:0000256" key="6">
    <source>
        <dbReference type="ARBA" id="ARBA00022989"/>
    </source>
</evidence>
<keyword evidence="4 9" id="KW-0812">Transmembrane</keyword>
<dbReference type="GO" id="GO:0005886">
    <property type="term" value="C:plasma membrane"/>
    <property type="evidence" value="ECO:0007669"/>
    <property type="project" value="UniProtKB-SubCell"/>
</dbReference>
<feature type="transmembrane region" description="Helical" evidence="9">
    <location>
        <begin position="127"/>
        <end position="145"/>
    </location>
</feature>
<dbReference type="GO" id="GO:0016746">
    <property type="term" value="F:acyltransferase activity"/>
    <property type="evidence" value="ECO:0007669"/>
    <property type="project" value="UniProtKB-KW"/>
</dbReference>
<evidence type="ECO:0000256" key="3">
    <source>
        <dbReference type="ARBA" id="ARBA00022679"/>
    </source>
</evidence>
<gene>
    <name evidence="10" type="ORF">SDC9_71355</name>
</gene>
<reference evidence="10" key="1">
    <citation type="submission" date="2019-08" db="EMBL/GenBank/DDBJ databases">
        <authorList>
            <person name="Kucharzyk K."/>
            <person name="Murdoch R.W."/>
            <person name="Higgins S."/>
            <person name="Loffler F."/>
        </authorList>
    </citation>
    <scope>NUCLEOTIDE SEQUENCE</scope>
</reference>
<evidence type="ECO:0000256" key="9">
    <source>
        <dbReference type="SAM" id="Phobius"/>
    </source>
</evidence>
<keyword evidence="7 9" id="KW-0472">Membrane</keyword>
<evidence type="ECO:0008006" key="11">
    <source>
        <dbReference type="Google" id="ProtNLM"/>
    </source>
</evidence>
<protein>
    <recommendedName>
        <fullName evidence="11">Glycosyl-4,4'-diaponeurosporenoate acyltransferase</fullName>
    </recommendedName>
</protein>
<keyword evidence="5" id="KW-0732">Signal</keyword>
<dbReference type="EMBL" id="VSSQ01004361">
    <property type="protein sequence ID" value="MPM24867.1"/>
    <property type="molecule type" value="Genomic_DNA"/>
</dbReference>
<sequence length="164" mass="19307">MRLFYFSNVITILLCFALWLVFQVSAAVLCLNLPDKVFRPDAFFFRSHRWEQNGRVYDKIFLVKRWKHLLPDGGAVWKKKGYQKKTLTDFSEQNLNRFLVESARGESSHWLAILPFWVFGLFAPPEVIWIMLAYALAVNVPCIIAQRYNRPRILALMAHRKRSS</sequence>
<keyword evidence="2" id="KW-1003">Cell membrane</keyword>
<evidence type="ECO:0000256" key="2">
    <source>
        <dbReference type="ARBA" id="ARBA00022475"/>
    </source>
</evidence>
<comment type="subcellular location">
    <subcellularLocation>
        <location evidence="1">Cell membrane</location>
        <topology evidence="1">Single-pass membrane protein</topology>
    </subcellularLocation>
</comment>
<evidence type="ECO:0000256" key="4">
    <source>
        <dbReference type="ARBA" id="ARBA00022692"/>
    </source>
</evidence>
<evidence type="ECO:0000256" key="1">
    <source>
        <dbReference type="ARBA" id="ARBA00004162"/>
    </source>
</evidence>